<dbReference type="Proteomes" id="UP001143910">
    <property type="component" value="Unassembled WGS sequence"/>
</dbReference>
<comment type="caution">
    <text evidence="1">The sequence shown here is derived from an EMBL/GenBank/DDBJ whole genome shotgun (WGS) entry which is preliminary data.</text>
</comment>
<dbReference type="EMBL" id="JANJQO010000861">
    <property type="protein sequence ID" value="KAJ2974199.1"/>
    <property type="molecule type" value="Genomic_DNA"/>
</dbReference>
<evidence type="ECO:0000313" key="2">
    <source>
        <dbReference type="Proteomes" id="UP001143910"/>
    </source>
</evidence>
<accession>A0ACC1N6Z6</accession>
<name>A0ACC1N6Z6_9HYPO</name>
<evidence type="ECO:0000313" key="1">
    <source>
        <dbReference type="EMBL" id="KAJ2974199.1"/>
    </source>
</evidence>
<sequence length="490" mass="56917">MVPPADTVVCPQDDQQSRPIMPDKPTIALINETMTYSHAIKTDQNIIHEQSHLPKSRCFYKQLWKSRASIEAVTRHHLNLAKDETCIIASSQDWIRGGFNLCIPINIHAAKNPRPSKKLMLRCAMPFKTAEEYYPGTIDEKLGRVYYRIFYSQSILSKYTTHCTAHRIPAAYMLLEHIGSDDSQMLSQTWDQHCRDPKYRQHLFRDMARITLSLARVPQPRIGSFRFDANGTVTLSNRPLLCNMMILENDGTPRIIPQHATYTSTDQFVSDMMGIHDARLVSNSNATFSDRDCQRDMAFKVLARATAHHYIRTESRNGPFLMQFGDLHRSNIFVDKDWNIKWLVDLEWINALPVEKMAVPFWLAGQDFDEVVDTHLAEYDHIRREYMDIFEQEEKLADAQHDWHLTDIIRESWSSGAAWFWQGLSSTNALDLVFDHHLLPKFFLGHLTFAQKELLSRFWCEDSAVAVARKVDEYKTYEKDLQDLFAREAK</sequence>
<proteinExistence type="predicted"/>
<protein>
    <submittedName>
        <fullName evidence="1">Uncharacterized protein</fullName>
    </submittedName>
</protein>
<reference evidence="1" key="1">
    <citation type="submission" date="2022-08" db="EMBL/GenBank/DDBJ databases">
        <title>Genome Sequence of Lecanicillium fungicola.</title>
        <authorList>
            <person name="Buettner E."/>
        </authorList>
    </citation>
    <scope>NUCLEOTIDE SEQUENCE</scope>
    <source>
        <strain evidence="1">Babe33</strain>
    </source>
</reference>
<keyword evidence="2" id="KW-1185">Reference proteome</keyword>
<gene>
    <name evidence="1" type="ORF">NQ176_g6184</name>
</gene>
<organism evidence="1 2">
    <name type="scientific">Zarea fungicola</name>
    <dbReference type="NCBI Taxonomy" id="93591"/>
    <lineage>
        <taxon>Eukaryota</taxon>
        <taxon>Fungi</taxon>
        <taxon>Dikarya</taxon>
        <taxon>Ascomycota</taxon>
        <taxon>Pezizomycotina</taxon>
        <taxon>Sordariomycetes</taxon>
        <taxon>Hypocreomycetidae</taxon>
        <taxon>Hypocreales</taxon>
        <taxon>Cordycipitaceae</taxon>
        <taxon>Zarea</taxon>
    </lineage>
</organism>